<dbReference type="InterPro" id="IPR037611">
    <property type="entry name" value="Tumor-p63_SAM"/>
</dbReference>
<keyword evidence="5 13" id="KW-0479">Metal-binding</keyword>
<evidence type="ECO:0000313" key="16">
    <source>
        <dbReference type="EMBL" id="KAI2663551.1"/>
    </source>
</evidence>
<dbReference type="Pfam" id="PF07647">
    <property type="entry name" value="SAM_2"/>
    <property type="match status" value="1"/>
</dbReference>
<gene>
    <name evidence="16" type="ORF">H4Q32_012108</name>
</gene>
<dbReference type="InterPro" id="IPR002117">
    <property type="entry name" value="p53_tumour_suppressor"/>
</dbReference>
<dbReference type="PROSITE" id="PS00348">
    <property type="entry name" value="P53"/>
    <property type="match status" value="1"/>
</dbReference>
<dbReference type="InterPro" id="IPR057064">
    <property type="entry name" value="P53_central_site"/>
</dbReference>
<organism evidence="16 17">
    <name type="scientific">Labeo rohita</name>
    <name type="common">Indian major carp</name>
    <name type="synonym">Cyprinus rohita</name>
    <dbReference type="NCBI Taxonomy" id="84645"/>
    <lineage>
        <taxon>Eukaryota</taxon>
        <taxon>Metazoa</taxon>
        <taxon>Chordata</taxon>
        <taxon>Craniata</taxon>
        <taxon>Vertebrata</taxon>
        <taxon>Euteleostomi</taxon>
        <taxon>Actinopterygii</taxon>
        <taxon>Neopterygii</taxon>
        <taxon>Teleostei</taxon>
        <taxon>Ostariophysi</taxon>
        <taxon>Cypriniformes</taxon>
        <taxon>Cyprinidae</taxon>
        <taxon>Labeoninae</taxon>
        <taxon>Labeonini</taxon>
        <taxon>Labeo</taxon>
    </lineage>
</organism>
<proteinExistence type="inferred from homology"/>
<evidence type="ECO:0000256" key="6">
    <source>
        <dbReference type="ARBA" id="ARBA00022833"/>
    </source>
</evidence>
<evidence type="ECO:0000256" key="3">
    <source>
        <dbReference type="ARBA" id="ARBA00022553"/>
    </source>
</evidence>
<keyword evidence="12 13" id="KW-0539">Nucleus</keyword>
<dbReference type="Proteomes" id="UP000830375">
    <property type="component" value="Unassembled WGS sequence"/>
</dbReference>
<evidence type="ECO:0000256" key="14">
    <source>
        <dbReference type="SAM" id="MobiDB-lite"/>
    </source>
</evidence>
<dbReference type="SUPFAM" id="SSF49417">
    <property type="entry name" value="p53-like transcription factors"/>
    <property type="match status" value="1"/>
</dbReference>
<keyword evidence="11 13" id="KW-0804">Transcription</keyword>
<dbReference type="SUPFAM" id="SSF47719">
    <property type="entry name" value="p53 tetramerization domain"/>
    <property type="match status" value="1"/>
</dbReference>
<dbReference type="PRINTS" id="PR00386">
    <property type="entry name" value="P53SUPPRESSR"/>
</dbReference>
<keyword evidence="3" id="KW-0597">Phosphoprotein</keyword>
<evidence type="ECO:0000259" key="15">
    <source>
        <dbReference type="SMART" id="SM00454"/>
    </source>
</evidence>
<dbReference type="InterPro" id="IPR012346">
    <property type="entry name" value="p53/RUNT-type_TF_DNA-bd_sf"/>
</dbReference>
<evidence type="ECO:0000256" key="10">
    <source>
        <dbReference type="ARBA" id="ARBA00023159"/>
    </source>
</evidence>
<accession>A0ABQ8MMU7</accession>
<dbReference type="InterPro" id="IPR013761">
    <property type="entry name" value="SAM/pointed_sf"/>
</dbReference>
<keyword evidence="9 13" id="KW-0238">DNA-binding</keyword>
<dbReference type="InterPro" id="IPR008967">
    <property type="entry name" value="p53-like_TF_DNA-bd_sf"/>
</dbReference>
<dbReference type="PANTHER" id="PTHR11447:SF8">
    <property type="entry name" value="TUMOR PROTEIN 63"/>
    <property type="match status" value="1"/>
</dbReference>
<comment type="similarity">
    <text evidence="2 13">Belongs to the p53 family.</text>
</comment>
<dbReference type="InterPro" id="IPR011615">
    <property type="entry name" value="p53_DNA-bd"/>
</dbReference>
<dbReference type="CDD" id="cd09572">
    <property type="entry name" value="SAM_tumor-p63"/>
    <property type="match status" value="1"/>
</dbReference>
<feature type="region of interest" description="Disordered" evidence="14">
    <location>
        <begin position="505"/>
        <end position="524"/>
    </location>
</feature>
<dbReference type="EMBL" id="JACTAM010000006">
    <property type="protein sequence ID" value="KAI2663551.1"/>
    <property type="molecule type" value="Genomic_DNA"/>
</dbReference>
<dbReference type="Gene3D" id="1.10.150.50">
    <property type="entry name" value="Transcription Factor, Ets-1"/>
    <property type="match status" value="1"/>
</dbReference>
<comment type="cofactor">
    <cofactor evidence="13">
        <name>Zn(2+)</name>
        <dbReference type="ChEBI" id="CHEBI:29105"/>
    </cofactor>
    <text evidence="13">Binds 1 zinc ion per subunit.</text>
</comment>
<evidence type="ECO:0000313" key="17">
    <source>
        <dbReference type="Proteomes" id="UP000830375"/>
    </source>
</evidence>
<evidence type="ECO:0000256" key="11">
    <source>
        <dbReference type="ARBA" id="ARBA00023163"/>
    </source>
</evidence>
<reference evidence="16 17" key="1">
    <citation type="submission" date="2022-01" db="EMBL/GenBank/DDBJ databases">
        <title>A high-quality chromosome-level genome assembly of rohu carp, Labeo rohita.</title>
        <authorList>
            <person name="Arick M.A. II"/>
            <person name="Hsu C.-Y."/>
            <person name="Magbanua Z."/>
            <person name="Pechanova O."/>
            <person name="Grover C."/>
            <person name="Miller E."/>
            <person name="Thrash A."/>
            <person name="Ezzel L."/>
            <person name="Alam S."/>
            <person name="Benzie J."/>
            <person name="Hamilton M."/>
            <person name="Karsi A."/>
            <person name="Lawrence M.L."/>
            <person name="Peterson D.G."/>
        </authorList>
    </citation>
    <scope>NUCLEOTIDE SEQUENCE [LARGE SCALE GENOMIC DNA]</scope>
    <source>
        <strain evidence="17">BAU-BD-2019</strain>
        <tissue evidence="16">Blood</tissue>
    </source>
</reference>
<keyword evidence="6 13" id="KW-0862">Zinc</keyword>
<evidence type="ECO:0000256" key="13">
    <source>
        <dbReference type="RuleBase" id="RU003304"/>
    </source>
</evidence>
<comment type="caution">
    <text evidence="16">The sequence shown here is derived from an EMBL/GenBank/DDBJ whole genome shotgun (WGS) entry which is preliminary data.</text>
</comment>
<keyword evidence="4 13" id="KW-0053">Apoptosis</keyword>
<feature type="domain" description="SAM" evidence="15">
    <location>
        <begin position="383"/>
        <end position="449"/>
    </location>
</feature>
<dbReference type="Pfam" id="PF00870">
    <property type="entry name" value="P53"/>
    <property type="match status" value="1"/>
</dbReference>
<name>A0ABQ8MMU7_LABRO</name>
<evidence type="ECO:0000256" key="7">
    <source>
        <dbReference type="ARBA" id="ARBA00022843"/>
    </source>
</evidence>
<keyword evidence="8 13" id="KW-0805">Transcription regulation</keyword>
<dbReference type="Pfam" id="PF07710">
    <property type="entry name" value="P53_tetramer"/>
    <property type="match status" value="1"/>
</dbReference>
<dbReference type="PANTHER" id="PTHR11447">
    <property type="entry name" value="CELLULAR TUMOR ANTIGEN P53"/>
    <property type="match status" value="1"/>
</dbReference>
<dbReference type="SUPFAM" id="SSF47769">
    <property type="entry name" value="SAM/Pointed domain"/>
    <property type="match status" value="1"/>
</dbReference>
<dbReference type="Gene3D" id="4.10.170.10">
    <property type="entry name" value="p53-like tetramerisation domain"/>
    <property type="match status" value="1"/>
</dbReference>
<keyword evidence="10 13" id="KW-0010">Activator</keyword>
<evidence type="ECO:0000256" key="4">
    <source>
        <dbReference type="ARBA" id="ARBA00022703"/>
    </source>
</evidence>
<evidence type="ECO:0000256" key="12">
    <source>
        <dbReference type="ARBA" id="ARBA00023242"/>
    </source>
</evidence>
<feature type="compositionally biased region" description="Basic and acidic residues" evidence="14">
    <location>
        <begin position="509"/>
        <end position="524"/>
    </location>
</feature>
<dbReference type="InterPro" id="IPR010991">
    <property type="entry name" value="p53_tetrameristn"/>
</dbReference>
<evidence type="ECO:0000256" key="1">
    <source>
        <dbReference type="ARBA" id="ARBA00004123"/>
    </source>
</evidence>
<comment type="subcellular location">
    <subcellularLocation>
        <location evidence="1 13">Nucleus</location>
    </subcellularLocation>
</comment>
<protein>
    <recommendedName>
        <fullName evidence="13">Tumor protein 63 (p63)</fullName>
    </recommendedName>
</protein>
<keyword evidence="17" id="KW-1185">Reference proteome</keyword>
<sequence>MLQYSTELKKLYCQIAKTCPIQIKVLTNPPQGAVIRAMPVYKKAEHVTEVVKRCPNHELSREFNDGQIAPPSHLIRVEGNSHAQYVEDSITGRQSVLVPYEPPQVGTEFTTILYNFMCNSSCVGGMNRRPILIIVTLETRDGQVLGRRCFEARICACPGRDRKADEDSIRKQHVSDGTKSSEAFRQASHLSQLNSIKKRRSTDEEVFCLPIKGREIYEILVKIKESLELMQFLPQQTIESYRQQQQNLLQKHLLRARLRSELLDPIEHPSLISLHLFFISSSTPQRGASLCFSKLSSLPPQPTFGSSSPTLGKNKLPSVSQLINPQQRNTLTPSSMAGGLTDMTPPMMGGPVPMNTDMSALSPTNPLQPQLQMVPSSHCTPPPPYPMDNSISSFLLRLGCSACLDYFTAQGLTNIYQIENYNLEDLSRLKIPTEFQHIIWKGIMEYRQTMEFSPPPHILRTSSGTSTVSVGSTEARGERVIDAVRFTLRQTISFPPRDDWTDFSFDLAPDSRRNKQQRIKEEGE</sequence>
<dbReference type="Gene3D" id="2.60.40.720">
    <property type="match status" value="1"/>
</dbReference>
<dbReference type="InterPro" id="IPR036674">
    <property type="entry name" value="p53_tetramer_sf"/>
</dbReference>
<comment type="subunit">
    <text evidence="13">Binds DNA as a homotetramer. Isoform composition of the tetramer may determine transactivation activity.</text>
</comment>
<evidence type="ECO:0000256" key="8">
    <source>
        <dbReference type="ARBA" id="ARBA00023015"/>
    </source>
</evidence>
<evidence type="ECO:0000256" key="5">
    <source>
        <dbReference type="ARBA" id="ARBA00022723"/>
    </source>
</evidence>
<comment type="function">
    <text evidence="13">Acts as a sequence specific DNA binding transcriptional activator or repressor. The isoforms contain a varying set of transactivation and auto-regulating transactivation inhibiting domains thus showing an isoform specific activity. May be required in conjunction with TP73/p73 for initiation of p53/TP53 dependent apoptosis in response to genotoxic insults and the presence of activated oncogenes.</text>
</comment>
<dbReference type="CDD" id="cd08367">
    <property type="entry name" value="P53"/>
    <property type="match status" value="1"/>
</dbReference>
<evidence type="ECO:0000256" key="2">
    <source>
        <dbReference type="ARBA" id="ARBA00006167"/>
    </source>
</evidence>
<dbReference type="SMART" id="SM00454">
    <property type="entry name" value="SAM"/>
    <property type="match status" value="1"/>
</dbReference>
<dbReference type="InterPro" id="IPR001660">
    <property type="entry name" value="SAM"/>
</dbReference>
<keyword evidence="7" id="KW-0832">Ubl conjugation</keyword>
<evidence type="ECO:0000256" key="9">
    <source>
        <dbReference type="ARBA" id="ARBA00023125"/>
    </source>
</evidence>